<evidence type="ECO:0000313" key="13">
    <source>
        <dbReference type="RefSeq" id="XP_047739027.1"/>
    </source>
</evidence>
<dbReference type="InterPro" id="IPR003439">
    <property type="entry name" value="ABC_transporter-like_ATP-bd"/>
</dbReference>
<feature type="transmembrane region" description="Helical" evidence="10">
    <location>
        <begin position="1358"/>
        <end position="1379"/>
    </location>
</feature>
<evidence type="ECO:0000256" key="4">
    <source>
        <dbReference type="ARBA" id="ARBA00022737"/>
    </source>
</evidence>
<feature type="transmembrane region" description="Helical" evidence="10">
    <location>
        <begin position="1209"/>
        <end position="1233"/>
    </location>
</feature>
<dbReference type="GO" id="GO:0005524">
    <property type="term" value="F:ATP binding"/>
    <property type="evidence" value="ECO:0007669"/>
    <property type="project" value="UniProtKB-KW"/>
</dbReference>
<dbReference type="InterPro" id="IPR027417">
    <property type="entry name" value="P-loop_NTPase"/>
</dbReference>
<dbReference type="InterPro" id="IPR056264">
    <property type="entry name" value="R2_ABCA1-4-like"/>
</dbReference>
<dbReference type="OMA" id="WKNWIVL"/>
<keyword evidence="8 10" id="KW-0472">Membrane</keyword>
<dbReference type="InterPro" id="IPR013525">
    <property type="entry name" value="ABC2_TM"/>
</dbReference>
<evidence type="ECO:0000256" key="5">
    <source>
        <dbReference type="ARBA" id="ARBA00022741"/>
    </source>
</evidence>
<evidence type="ECO:0000256" key="7">
    <source>
        <dbReference type="ARBA" id="ARBA00022989"/>
    </source>
</evidence>
<feature type="region of interest" description="Disordered" evidence="9">
    <location>
        <begin position="12"/>
        <end position="43"/>
    </location>
</feature>
<feature type="transmembrane region" description="Helical" evidence="10">
    <location>
        <begin position="1292"/>
        <end position="1316"/>
    </location>
</feature>
<feature type="transmembrane region" description="Helical" evidence="10">
    <location>
        <begin position="474"/>
        <end position="491"/>
    </location>
</feature>
<keyword evidence="12" id="KW-1185">Reference proteome</keyword>
<evidence type="ECO:0000259" key="11">
    <source>
        <dbReference type="PROSITE" id="PS50893"/>
    </source>
</evidence>
<feature type="transmembrane region" description="Helical" evidence="10">
    <location>
        <begin position="1253"/>
        <end position="1280"/>
    </location>
</feature>
<dbReference type="FunFam" id="3.40.50.300:FF:000327">
    <property type="entry name" value="ATP-binding cassette sub-family A member 3"/>
    <property type="match status" value="1"/>
</dbReference>
<gene>
    <name evidence="13" type="primary">LOC108678881</name>
</gene>
<dbReference type="CTD" id="21"/>
<sequence>MLATVVQPLRGAAASGSKPPRIVPSSAPGKGWQGADKGEMEQTRRGLASSGRKFLLLLWKNWLLQRRNVKQTFGELVLPIVFCVVLVVIRGLAPSDVYPQPTLFPTFSLDKLPDDLKPPTSAGFFDGALKSVFGTTSRQRRSLRPLDEPDSRLRRVKRQSLVDNLLGIFGSSDLYWPVAYTPNDTGCETIMRLASDRLYPDIDVYGFASEAEMVKQLTALALPHNTSVPTGTLTGDDYLAGIVFMPECPNPEQVPASIEYKIRMKGSLRSGKKHMPFAPPPQWLTELVYPLFQVPGPRERNSSHGPMPGYYDEGYLPLQHAIDMSIAELYSGGQRPPAVQVEMGRMPYPPYTDDKYLVALQAWLPLILLLSYLYPATNIVKNIVHEKEKKLKESMKMMGLPNYLHWAAWFVKSFIFLLITTLLITILLCTKWQGSGSLAVLHKSDPSLVLAFLCVYLVTVISFCFLLSTLFSRANIAATVTGLLWIFAYLPNEFLRPRYGYINAPCKLVLCFFFKIALGYGCQLMSMFEGTGAGAQWHLLFEGVSPDDPLTLGHVMLVMMLDAVVYALLAWYIEAVFPGEFGVPQPWNFPFLRSYWLGADVPSMVPPPSARAEDLPDPDFFEPDPVGQQIGIRIKGLTKVFKRGNKVAVNKMNLNMYNNQMTVLLGHNGAGKTTTMSMLTGLFPPSSGTAVVNGYDIVKEMAEVRRSIGICPQHDVLFDELTVSEHIQFFSILKGLPRADVEAEVQSIVTALKLKDKVHAQSYTLSGGMKRKLSVGIALCAGSKVVILDEPTSGMDPGARRLIWDLLQKAKQGRTLLLTTHFMEEADLLGDRIAIMALGVVQCCGSSMFLKKRYGSGYHLVLVKQESCDVAAVTATIQKYIKDARVDQNHGAELSYVLPNEDVAKFEQLFNELEQRREELKVSSYGASQTTMDEVFLRVGENAEQREQLRQYSAEAAATNRPTASSAKPHHFNDASSSPLSSINGAILNAETQDKSQLNGAILNAASEPGRARGKQHARTGSSVSVNSMKMQLMREIEEQAARDIAMKPEKGLLLQPQPTDDFEEAYEASDTRAGGRASASATVLQKVLAAAASASSVTGASDKRRRRVPLRRNAGLRLLLQHFWAMLVKKTLYVVRNRVISVIQMMIPVVFLILAILIIRTLPGAIDSPPPLRASLQTQIRYVTIRTINHPLPRTDTDKLTQDSRQNLGFNIGFNLAFSLSFLSGSLVMFLIRERSSNAKHLQFVSGVNFVTYWLATAIVDFCIYLVPYVLIVVCLKVFNEEGMREPSQLGLIFLVLVLYSWAMAPLMYLASFFFTVPSSGFTRMSILNVFIGMATLITVTMLRIPDLELKHVADILEWVFLLLPPYALASALTDLYANFRSRQICDWEPIELSCSFGSVFANPCCKNNGNCGDFGCVEWQKDMVAWDKLGIGRMLFFLTIEGFIFYTLIALVELKVFQSAQYFMAKMKRKIINGNSTFAYSGSSTGLRGRDTELEEDVRKEATRIQTAPTDALFKSDILVFKDLTKRYSNSHLAVDRLNLGVPPGECFGLLGINGAGKTTTFKMLTGDITVTSGDAYVNGYSVTSQIKKVQQDVGYCPQFDAMLDQMTGRETLRMFARLRGVPERCIDEQITDLAQQLIVSPHLDNLVGNYSGGNKRKISTGIALIGEPPLILLDEPTSGMDPVARRHLWDVLNSARDAGKCLASSSHSMEECEALCTRLAIMTHGKFRCLGSPQHLKNKFSEGYSLIVRVAVAGNQESDHMELDHLPPEMLKLQRFILEKFPDCEVREVQWGRLEYFIGKAGVTWADVFGTMERSKTMLDVVDYSVTQTTLERVFLNFTRAPGVTELL</sequence>
<keyword evidence="2" id="KW-0813">Transport</keyword>
<feature type="transmembrane region" description="Helical" evidence="10">
    <location>
        <begin position="1436"/>
        <end position="1459"/>
    </location>
</feature>
<dbReference type="Proteomes" id="UP000694843">
    <property type="component" value="Unplaced"/>
</dbReference>
<comment type="subcellular location">
    <subcellularLocation>
        <location evidence="1">Membrane</location>
        <topology evidence="1">Multi-pass membrane protein</topology>
    </subcellularLocation>
</comment>
<dbReference type="KEGG" id="hazt:108678881"/>
<keyword evidence="6" id="KW-0067">ATP-binding</keyword>
<dbReference type="SMART" id="SM00382">
    <property type="entry name" value="AAA"/>
    <property type="match status" value="2"/>
</dbReference>
<dbReference type="OrthoDB" id="6512918at2759"/>
<feature type="transmembrane region" description="Helical" evidence="10">
    <location>
        <begin position="404"/>
        <end position="428"/>
    </location>
</feature>
<feature type="transmembrane region" description="Helical" evidence="10">
    <location>
        <begin position="448"/>
        <end position="467"/>
    </location>
</feature>
<dbReference type="GeneID" id="108678881"/>
<dbReference type="FunFam" id="3.40.50.300:FF:000298">
    <property type="entry name" value="ATP-binding cassette sub-family A member 12"/>
    <property type="match status" value="1"/>
</dbReference>
<dbReference type="SUPFAM" id="SSF52540">
    <property type="entry name" value="P-loop containing nucleoside triphosphate hydrolases"/>
    <property type="match status" value="2"/>
</dbReference>
<feature type="transmembrane region" description="Helical" evidence="10">
    <location>
        <begin position="1140"/>
        <end position="1160"/>
    </location>
</feature>
<dbReference type="GO" id="GO:0016020">
    <property type="term" value="C:membrane"/>
    <property type="evidence" value="ECO:0007669"/>
    <property type="project" value="UniProtKB-SubCell"/>
</dbReference>
<dbReference type="Gene3D" id="3.40.50.300">
    <property type="entry name" value="P-loop containing nucleotide triphosphate hydrolases"/>
    <property type="match status" value="2"/>
</dbReference>
<protein>
    <submittedName>
        <fullName evidence="13">Phospholipid-transporting ATPase ABCA3-like</fullName>
    </submittedName>
</protein>
<feature type="transmembrane region" description="Helical" evidence="10">
    <location>
        <begin position="73"/>
        <end position="93"/>
    </location>
</feature>
<feature type="region of interest" description="Disordered" evidence="9">
    <location>
        <begin position="952"/>
        <end position="979"/>
    </location>
</feature>
<evidence type="ECO:0000256" key="6">
    <source>
        <dbReference type="ARBA" id="ARBA00022840"/>
    </source>
</evidence>
<keyword evidence="4" id="KW-0677">Repeat</keyword>
<feature type="transmembrane region" description="Helical" evidence="10">
    <location>
        <begin position="1328"/>
        <end position="1346"/>
    </location>
</feature>
<reference evidence="13" key="1">
    <citation type="submission" date="2025-08" db="UniProtKB">
        <authorList>
            <consortium name="RefSeq"/>
        </authorList>
    </citation>
    <scope>IDENTIFICATION</scope>
    <source>
        <tissue evidence="13">Whole organism</tissue>
    </source>
</reference>
<accession>A0A979FQS0</accession>
<feature type="region of interest" description="Disordered" evidence="9">
    <location>
        <begin position="1007"/>
        <end position="1027"/>
    </location>
</feature>
<keyword evidence="3 10" id="KW-0812">Transmembrane</keyword>
<evidence type="ECO:0000256" key="2">
    <source>
        <dbReference type="ARBA" id="ARBA00022448"/>
    </source>
</evidence>
<dbReference type="Pfam" id="PF23321">
    <property type="entry name" value="R1_ABCA1"/>
    <property type="match status" value="1"/>
</dbReference>
<evidence type="ECO:0000313" key="12">
    <source>
        <dbReference type="Proteomes" id="UP000694843"/>
    </source>
</evidence>
<dbReference type="InterPro" id="IPR017871">
    <property type="entry name" value="ABC_transporter-like_CS"/>
</dbReference>
<evidence type="ECO:0000256" key="1">
    <source>
        <dbReference type="ARBA" id="ARBA00004141"/>
    </source>
</evidence>
<dbReference type="InterPro" id="IPR003593">
    <property type="entry name" value="AAA+_ATPase"/>
</dbReference>
<dbReference type="PROSITE" id="PS50893">
    <property type="entry name" value="ABC_TRANSPORTER_2"/>
    <property type="match status" value="2"/>
</dbReference>
<dbReference type="PANTHER" id="PTHR19229">
    <property type="entry name" value="ATP-BINDING CASSETTE TRANSPORTER SUBFAMILY A ABCA"/>
    <property type="match status" value="1"/>
</dbReference>
<dbReference type="CDD" id="cd03263">
    <property type="entry name" value="ABC_subfamily_A"/>
    <property type="match status" value="2"/>
</dbReference>
<dbReference type="Pfam" id="PF12698">
    <property type="entry name" value="ABC2_membrane_3"/>
    <property type="match status" value="2"/>
</dbReference>
<keyword evidence="7 10" id="KW-1133">Transmembrane helix</keyword>
<evidence type="ECO:0000256" key="10">
    <source>
        <dbReference type="SAM" id="Phobius"/>
    </source>
</evidence>
<evidence type="ECO:0000256" key="9">
    <source>
        <dbReference type="SAM" id="MobiDB-lite"/>
    </source>
</evidence>
<dbReference type="InterPro" id="IPR026082">
    <property type="entry name" value="ABCA"/>
</dbReference>
<keyword evidence="5" id="KW-0547">Nucleotide-binding</keyword>
<dbReference type="PROSITE" id="PS00211">
    <property type="entry name" value="ABC_TRANSPORTER_1"/>
    <property type="match status" value="1"/>
</dbReference>
<dbReference type="GO" id="GO:0016887">
    <property type="term" value="F:ATP hydrolysis activity"/>
    <property type="evidence" value="ECO:0007669"/>
    <property type="project" value="InterPro"/>
</dbReference>
<organism evidence="12 13">
    <name type="scientific">Hyalella azteca</name>
    <name type="common">Amphipod</name>
    <dbReference type="NCBI Taxonomy" id="294128"/>
    <lineage>
        <taxon>Eukaryota</taxon>
        <taxon>Metazoa</taxon>
        <taxon>Ecdysozoa</taxon>
        <taxon>Arthropoda</taxon>
        <taxon>Crustacea</taxon>
        <taxon>Multicrustacea</taxon>
        <taxon>Malacostraca</taxon>
        <taxon>Eumalacostraca</taxon>
        <taxon>Peracarida</taxon>
        <taxon>Amphipoda</taxon>
        <taxon>Senticaudata</taxon>
        <taxon>Talitrida</taxon>
        <taxon>Talitroidea</taxon>
        <taxon>Hyalellidae</taxon>
        <taxon>Hyalella</taxon>
    </lineage>
</organism>
<feature type="transmembrane region" description="Helical" evidence="10">
    <location>
        <begin position="552"/>
        <end position="573"/>
    </location>
</feature>
<dbReference type="PANTHER" id="PTHR19229:SF250">
    <property type="entry name" value="ABC TRANSPORTER DOMAIN-CONTAINING PROTEIN-RELATED"/>
    <property type="match status" value="1"/>
</dbReference>
<dbReference type="GO" id="GO:0005319">
    <property type="term" value="F:lipid transporter activity"/>
    <property type="evidence" value="ECO:0007669"/>
    <property type="project" value="TreeGrafter"/>
</dbReference>
<dbReference type="Pfam" id="PF00005">
    <property type="entry name" value="ABC_tran"/>
    <property type="match status" value="2"/>
</dbReference>
<dbReference type="RefSeq" id="XP_047739027.1">
    <property type="nucleotide sequence ID" value="XM_047883071.1"/>
</dbReference>
<evidence type="ECO:0000256" key="3">
    <source>
        <dbReference type="ARBA" id="ARBA00022692"/>
    </source>
</evidence>
<evidence type="ECO:0000256" key="8">
    <source>
        <dbReference type="ARBA" id="ARBA00023136"/>
    </source>
</evidence>
<proteinExistence type="predicted"/>
<feature type="domain" description="ABC transporter" evidence="11">
    <location>
        <begin position="632"/>
        <end position="863"/>
    </location>
</feature>
<dbReference type="GO" id="GO:0140359">
    <property type="term" value="F:ABC-type transporter activity"/>
    <property type="evidence" value="ECO:0007669"/>
    <property type="project" value="InterPro"/>
</dbReference>
<name>A0A979FQS0_HYAAZ</name>
<feature type="domain" description="ABC transporter" evidence="11">
    <location>
        <begin position="1521"/>
        <end position="1752"/>
    </location>
</feature>